<evidence type="ECO:0000313" key="3">
    <source>
        <dbReference type="Proteomes" id="UP001152592"/>
    </source>
</evidence>
<name>A0A9W4JVJ7_9EURO</name>
<proteinExistence type="predicted"/>
<feature type="region of interest" description="Disordered" evidence="1">
    <location>
        <begin position="680"/>
        <end position="701"/>
    </location>
</feature>
<accession>A0A9W4JVJ7</accession>
<dbReference type="Proteomes" id="UP001152592">
    <property type="component" value="Unassembled WGS sequence"/>
</dbReference>
<sequence length="701" mass="78845">MDVQCWSCQPFLVLNDLNICLPSVFLWNPVFFSSLVVVRSPLESGFLFFPGCCLFSFGVRFSSLVAARSQLGGRSRKVSKGHIFRHHFTMADSTEQQPLVKGGHMRSPSDLPTTFISSTMPVVYENTIILAATHPNLKSAHPKRDGWFISDFYAFNYLLKGQGQKQTWLTAADPKKLIQQHTSFLHGNPYEERKTCLDKDMLDQDQLTLVTVVRAKEMIDRFLLEAKLASELAKRTGAPLLLLVFCHGLSNHHLCLNGDDQSKGLSILALKAVLEPGARITLVTTACYSGGWATTPDLNITSMTAAGEGHIDPKVDLQNGLSNAWGTSQSVGRTCGSIFASTLFQALSSATSPLLDAGEPSNASDPPSLQPEEPNDQQTLSYNSFCQSILDTCQNSVTRLGDKQYFTFSAQDDKWDYSWTGRTGIPLAHFERRWKQLKGYPYTGPEDMRLLRNQDPGNATFTVSDPNQTGGVRTATDVEILENMTGLIAQHKTKEMAMMFHATCPGDWTQGREVAWGGTLLGFYRFDEFLEDEAEIYSTIRFRWEMALLADFLVALYELPIPRNEMCILWDWYSWMHEVRKKTSMSESEFDQRWRAVALPLNHCFGLSPLPGQGPLFTRPFKYLVAALLEANKPEHEISGISNAIQEFMQNAEAFHRQRVFASPEVRHRGREWLRSVGRRARKSLSPRKRERSSTTESVSC</sequence>
<organism evidence="2 3">
    <name type="scientific">Penicillium salamii</name>
    <dbReference type="NCBI Taxonomy" id="1612424"/>
    <lineage>
        <taxon>Eukaryota</taxon>
        <taxon>Fungi</taxon>
        <taxon>Dikarya</taxon>
        <taxon>Ascomycota</taxon>
        <taxon>Pezizomycotina</taxon>
        <taxon>Eurotiomycetes</taxon>
        <taxon>Eurotiomycetidae</taxon>
        <taxon>Eurotiales</taxon>
        <taxon>Aspergillaceae</taxon>
        <taxon>Penicillium</taxon>
    </lineage>
</organism>
<evidence type="ECO:0000313" key="2">
    <source>
        <dbReference type="EMBL" id="CAG8417283.1"/>
    </source>
</evidence>
<evidence type="ECO:0000256" key="1">
    <source>
        <dbReference type="SAM" id="MobiDB-lite"/>
    </source>
</evidence>
<dbReference type="EMBL" id="CAJVPD010000274">
    <property type="protein sequence ID" value="CAG8417283.1"/>
    <property type="molecule type" value="Genomic_DNA"/>
</dbReference>
<feature type="region of interest" description="Disordered" evidence="1">
    <location>
        <begin position="354"/>
        <end position="378"/>
    </location>
</feature>
<gene>
    <name evidence="2" type="ORF">PSALAMII_LOCUS9346</name>
</gene>
<dbReference type="AlphaFoldDB" id="A0A9W4JVJ7"/>
<feature type="compositionally biased region" description="Basic residues" evidence="1">
    <location>
        <begin position="680"/>
        <end position="691"/>
    </location>
</feature>
<dbReference type="OrthoDB" id="331948at2759"/>
<reference evidence="2" key="1">
    <citation type="submission" date="2021-07" db="EMBL/GenBank/DDBJ databases">
        <authorList>
            <person name="Branca A.L. A."/>
        </authorList>
    </citation>
    <scope>NUCLEOTIDE SEQUENCE</scope>
</reference>
<comment type="caution">
    <text evidence="2">The sequence shown here is derived from an EMBL/GenBank/DDBJ whole genome shotgun (WGS) entry which is preliminary data.</text>
</comment>
<protein>
    <submittedName>
        <fullName evidence="2">Uncharacterized protein</fullName>
    </submittedName>
</protein>